<dbReference type="CDD" id="cd09279">
    <property type="entry name" value="RNase_HI_like"/>
    <property type="match status" value="1"/>
</dbReference>
<protein>
    <submittedName>
        <fullName evidence="2">RNase HI</fullName>
    </submittedName>
</protein>
<evidence type="ECO:0000313" key="3">
    <source>
        <dbReference type="Proteomes" id="UP000199225"/>
    </source>
</evidence>
<dbReference type="SUPFAM" id="SSF53098">
    <property type="entry name" value="Ribonuclease H-like"/>
    <property type="match status" value="1"/>
</dbReference>
<dbReference type="STRING" id="86666.SAMN04490247_0359"/>
<proteinExistence type="predicted"/>
<dbReference type="Pfam" id="PF13456">
    <property type="entry name" value="RVT_3"/>
    <property type="match status" value="1"/>
</dbReference>
<dbReference type="PROSITE" id="PS50879">
    <property type="entry name" value="RNASE_H_1"/>
    <property type="match status" value="1"/>
</dbReference>
<dbReference type="GO" id="GO:0003676">
    <property type="term" value="F:nucleic acid binding"/>
    <property type="evidence" value="ECO:0007669"/>
    <property type="project" value="InterPro"/>
</dbReference>
<dbReference type="GO" id="GO:0004523">
    <property type="term" value="F:RNA-DNA hybrid ribonuclease activity"/>
    <property type="evidence" value="ECO:0007669"/>
    <property type="project" value="InterPro"/>
</dbReference>
<dbReference type="InterPro" id="IPR002156">
    <property type="entry name" value="RNaseH_domain"/>
</dbReference>
<feature type="domain" description="RNase H type-1" evidence="1">
    <location>
        <begin position="1"/>
        <end position="127"/>
    </location>
</feature>
<evidence type="ECO:0000313" key="2">
    <source>
        <dbReference type="EMBL" id="SDI98978.1"/>
    </source>
</evidence>
<organism evidence="2 3">
    <name type="scientific">Salimicrobium halophilum</name>
    <dbReference type="NCBI Taxonomy" id="86666"/>
    <lineage>
        <taxon>Bacteria</taxon>
        <taxon>Bacillati</taxon>
        <taxon>Bacillota</taxon>
        <taxon>Bacilli</taxon>
        <taxon>Bacillales</taxon>
        <taxon>Bacillaceae</taxon>
        <taxon>Salimicrobium</taxon>
    </lineage>
</organism>
<dbReference type="InterPro" id="IPR012337">
    <property type="entry name" value="RNaseH-like_sf"/>
</dbReference>
<name>A0A1G8Q2X5_9BACI</name>
<keyword evidence="3" id="KW-1185">Reference proteome</keyword>
<dbReference type="OrthoDB" id="7845843at2"/>
<gene>
    <name evidence="2" type="ORF">SAMN04490247_0359</name>
</gene>
<reference evidence="3" key="1">
    <citation type="submission" date="2016-10" db="EMBL/GenBank/DDBJ databases">
        <authorList>
            <person name="Varghese N."/>
            <person name="Submissions S."/>
        </authorList>
    </citation>
    <scope>NUCLEOTIDE SEQUENCE [LARGE SCALE GENOMIC DNA]</scope>
    <source>
        <strain evidence="3">DSM 4771</strain>
    </source>
</reference>
<dbReference type="RefSeq" id="WP_093191331.1">
    <property type="nucleotide sequence ID" value="NZ_FNEV01000001.1"/>
</dbReference>
<accession>A0A1G8Q2X5</accession>
<dbReference type="Gene3D" id="3.30.420.10">
    <property type="entry name" value="Ribonuclease H-like superfamily/Ribonuclease H"/>
    <property type="match status" value="1"/>
</dbReference>
<evidence type="ECO:0000259" key="1">
    <source>
        <dbReference type="PROSITE" id="PS50879"/>
    </source>
</evidence>
<dbReference type="AlphaFoldDB" id="A0A1G8Q2X5"/>
<dbReference type="EMBL" id="FNEV01000001">
    <property type="protein sequence ID" value="SDI98978.1"/>
    <property type="molecule type" value="Genomic_DNA"/>
</dbReference>
<dbReference type="InterPro" id="IPR036397">
    <property type="entry name" value="RNaseH_sf"/>
</dbReference>
<dbReference type="Proteomes" id="UP000199225">
    <property type="component" value="Unassembled WGS sequence"/>
</dbReference>
<sequence length="136" mass="15364">MIEVYTDAATKGDPGPSYAGVFIKNGTAKNSYSAYMGELSNHEGEFASACYALRICRDLYPGEIISLRTDSKIVVDTFEMNSSKNKRFLPYLTELQQLSDHFSFVFMKWIPEKENKNADDLSKAALRQHVYKSDAD</sequence>